<dbReference type="Pfam" id="PF00378">
    <property type="entry name" value="ECH_1"/>
    <property type="match status" value="1"/>
</dbReference>
<dbReference type="SUPFAM" id="SSF52096">
    <property type="entry name" value="ClpP/crotonase"/>
    <property type="match status" value="1"/>
</dbReference>
<evidence type="ECO:0000313" key="2">
    <source>
        <dbReference type="EMBL" id="KAK6533672.1"/>
    </source>
</evidence>
<organism evidence="2 3">
    <name type="scientific">Orbilia ellipsospora</name>
    <dbReference type="NCBI Taxonomy" id="2528407"/>
    <lineage>
        <taxon>Eukaryota</taxon>
        <taxon>Fungi</taxon>
        <taxon>Dikarya</taxon>
        <taxon>Ascomycota</taxon>
        <taxon>Pezizomycotina</taxon>
        <taxon>Orbiliomycetes</taxon>
        <taxon>Orbiliales</taxon>
        <taxon>Orbiliaceae</taxon>
        <taxon>Orbilia</taxon>
    </lineage>
</organism>
<proteinExistence type="predicted"/>
<dbReference type="GO" id="GO:0005777">
    <property type="term" value="C:peroxisome"/>
    <property type="evidence" value="ECO:0007669"/>
    <property type="project" value="TreeGrafter"/>
</dbReference>
<evidence type="ECO:0008006" key="4">
    <source>
        <dbReference type="Google" id="ProtNLM"/>
    </source>
</evidence>
<dbReference type="EMBL" id="JAVHJO010000011">
    <property type="protein sequence ID" value="KAK6533672.1"/>
    <property type="molecule type" value="Genomic_DNA"/>
</dbReference>
<dbReference type="GO" id="GO:0006635">
    <property type="term" value="P:fatty acid beta-oxidation"/>
    <property type="evidence" value="ECO:0007669"/>
    <property type="project" value="TreeGrafter"/>
</dbReference>
<comment type="caution">
    <text evidence="2">The sequence shown here is derived from an EMBL/GenBank/DDBJ whole genome shotgun (WGS) entry which is preliminary data.</text>
</comment>
<dbReference type="PANTHER" id="PTHR11941">
    <property type="entry name" value="ENOYL-COA HYDRATASE-RELATED"/>
    <property type="match status" value="1"/>
</dbReference>
<evidence type="ECO:0000256" key="1">
    <source>
        <dbReference type="SAM" id="MobiDB-lite"/>
    </source>
</evidence>
<dbReference type="CDD" id="cd06558">
    <property type="entry name" value="crotonase-like"/>
    <property type="match status" value="1"/>
</dbReference>
<sequence>MAEEPQTLYTLPIATSDGSNITISIPRPKSHPNVYLLTFISPPDNRLLTPFIETFTLALALLRTNHPKGVLITTSSSPKFYSNGLDLQHVSKQPMWWNNIFWPYMKNFLTYPMPTIALINGHAFAGGFITSMCHDYRVMNPKKGFVCMNELEFGAPLIPPLTSIFRNKLSAKTYRAVVLEAKRFPGPEALKEDIVDALGGLDEVYKLIDERKLDKKAESGIYSVIRRETWRETFGLVKGDNEEVRDGDRWARQTVADSQKEEEDAKELAERWMKTQGKAKL</sequence>
<reference evidence="2 3" key="1">
    <citation type="submission" date="2019-10" db="EMBL/GenBank/DDBJ databases">
        <authorList>
            <person name="Palmer J.M."/>
        </authorList>
    </citation>
    <scope>NUCLEOTIDE SEQUENCE [LARGE SCALE GENOMIC DNA]</scope>
    <source>
        <strain evidence="2 3">TWF694</strain>
    </source>
</reference>
<dbReference type="AlphaFoldDB" id="A0AAV9X3Q4"/>
<name>A0AAV9X3Q4_9PEZI</name>
<dbReference type="Gene3D" id="3.90.226.10">
    <property type="entry name" value="2-enoyl-CoA Hydratase, Chain A, domain 1"/>
    <property type="match status" value="1"/>
</dbReference>
<feature type="region of interest" description="Disordered" evidence="1">
    <location>
        <begin position="247"/>
        <end position="281"/>
    </location>
</feature>
<dbReference type="GO" id="GO:0004165">
    <property type="term" value="F:delta(3)-delta(2)-enoyl-CoA isomerase activity"/>
    <property type="evidence" value="ECO:0007669"/>
    <property type="project" value="TreeGrafter"/>
</dbReference>
<keyword evidence="3" id="KW-1185">Reference proteome</keyword>
<dbReference type="Proteomes" id="UP001365542">
    <property type="component" value="Unassembled WGS sequence"/>
</dbReference>
<gene>
    <name evidence="2" type="ORF">TWF694_002605</name>
</gene>
<evidence type="ECO:0000313" key="3">
    <source>
        <dbReference type="Proteomes" id="UP001365542"/>
    </source>
</evidence>
<dbReference type="InterPro" id="IPR001753">
    <property type="entry name" value="Enoyl-CoA_hydra/iso"/>
</dbReference>
<dbReference type="InterPro" id="IPR029045">
    <property type="entry name" value="ClpP/crotonase-like_dom_sf"/>
</dbReference>
<accession>A0AAV9X3Q4</accession>
<protein>
    <recommendedName>
        <fullName evidence="4">Enoyl-CoA hydratase/isomerase</fullName>
    </recommendedName>
</protein>
<dbReference type="PANTHER" id="PTHR11941:SF75">
    <property type="entry name" value="ENOYL-COA HYDRATASE_ISOMERASE FAMILY PROTEIN"/>
    <property type="match status" value="1"/>
</dbReference>